<evidence type="ECO:0000313" key="2">
    <source>
        <dbReference type="Proteomes" id="UP001462640"/>
    </source>
</evidence>
<dbReference type="RefSeq" id="WP_347612983.1">
    <property type="nucleotide sequence ID" value="NZ_JBDPZC010000014.1"/>
</dbReference>
<comment type="caution">
    <text evidence="1">The sequence shown here is derived from an EMBL/GenBank/DDBJ whole genome shotgun (WGS) entry which is preliminary data.</text>
</comment>
<evidence type="ECO:0000313" key="1">
    <source>
        <dbReference type="EMBL" id="MEO3715494.1"/>
    </source>
</evidence>
<keyword evidence="2" id="KW-1185">Reference proteome</keyword>
<dbReference type="Proteomes" id="UP001462640">
    <property type="component" value="Unassembled WGS sequence"/>
</dbReference>
<accession>A0ABV0GKD2</accession>
<organism evidence="1 2">
    <name type="scientific">Roseateles flavus</name>
    <dbReference type="NCBI Taxonomy" id="3149041"/>
    <lineage>
        <taxon>Bacteria</taxon>
        <taxon>Pseudomonadati</taxon>
        <taxon>Pseudomonadota</taxon>
        <taxon>Betaproteobacteria</taxon>
        <taxon>Burkholderiales</taxon>
        <taxon>Sphaerotilaceae</taxon>
        <taxon>Roseateles</taxon>
    </lineage>
</organism>
<name>A0ABV0GKD2_9BURK</name>
<gene>
    <name evidence="1" type="ORF">ABDJ40_22200</name>
</gene>
<protein>
    <submittedName>
        <fullName evidence="1">Uncharacterized protein</fullName>
    </submittedName>
</protein>
<dbReference type="EMBL" id="JBDPZC010000014">
    <property type="protein sequence ID" value="MEO3715494.1"/>
    <property type="molecule type" value="Genomic_DNA"/>
</dbReference>
<reference evidence="1 2" key="1">
    <citation type="submission" date="2024-05" db="EMBL/GenBank/DDBJ databases">
        <title>Roseateles sp. 2.12 16S ribosomal RNA gene Genome sequencing and assembly.</title>
        <authorList>
            <person name="Woo H."/>
        </authorList>
    </citation>
    <scope>NUCLEOTIDE SEQUENCE [LARGE SCALE GENOMIC DNA]</scope>
    <source>
        <strain evidence="1 2">2.12</strain>
    </source>
</reference>
<sequence length="222" mass="24989">MKRYRWLKARWPISMRVLAKRLRVKAFDGEQVEGFVLDRVRDDFLDARFVEKIEYDDTVTDPFGVEVSFRRVEYRSYEFKAAVAGPGLELVDAPRGVQTMISRLAEATDFALAISPLSVDVLDWASEVQRRLNEVGIVDSLQLGAMELASNVQAKAVIKGSVDVLGATQALVLGKKHVIEKVQIRFMRPKRLTVLLTNNGVARFDQEPSEDLLSIVRASLPL</sequence>
<proteinExistence type="predicted"/>